<evidence type="ECO:0000256" key="1">
    <source>
        <dbReference type="ARBA" id="ARBA00023015"/>
    </source>
</evidence>
<dbReference type="PRINTS" id="PR00035">
    <property type="entry name" value="HTHGNTR"/>
</dbReference>
<dbReference type="PANTHER" id="PTHR43537:SF44">
    <property type="entry name" value="GNTR FAMILY REGULATORY PROTEIN"/>
    <property type="match status" value="1"/>
</dbReference>
<keyword evidence="1" id="KW-0805">Transcription regulation</keyword>
<name>A0A090GR30_MESPL</name>
<dbReference type="CDD" id="cd07377">
    <property type="entry name" value="WHTH_GntR"/>
    <property type="match status" value="1"/>
</dbReference>
<feature type="domain" description="HTH gntR-type" evidence="4">
    <location>
        <begin position="16"/>
        <end position="84"/>
    </location>
</feature>
<dbReference type="InterPro" id="IPR000524">
    <property type="entry name" value="Tscrpt_reg_HTH_GntR"/>
</dbReference>
<gene>
    <name evidence="5" type="ORF">MPLDJ20_70107</name>
</gene>
<dbReference type="Gene3D" id="1.10.10.10">
    <property type="entry name" value="Winged helix-like DNA-binding domain superfamily/Winged helix DNA-binding domain"/>
    <property type="match status" value="1"/>
</dbReference>
<accession>A0A090GR30</accession>
<dbReference type="InterPro" id="IPR008920">
    <property type="entry name" value="TF_FadR/GntR_C"/>
</dbReference>
<dbReference type="PANTHER" id="PTHR43537">
    <property type="entry name" value="TRANSCRIPTIONAL REGULATOR, GNTR FAMILY"/>
    <property type="match status" value="1"/>
</dbReference>
<dbReference type="SMART" id="SM00345">
    <property type="entry name" value="HTH_GNTR"/>
    <property type="match status" value="1"/>
</dbReference>
<dbReference type="Proteomes" id="UP000046373">
    <property type="component" value="Unassembled WGS sequence"/>
</dbReference>
<sequence>MADREGAMFGAIRQSPNLRGELVDKFAAQIEAGDLAPGQRLPTEQEIVNATGVSRTVVREALASLRARGLITTRQGLGAFVAQEPPPKTFSIVPTDVASIDDILAVLELRMGVEAEAAALAATRRTARDLALMARQLDAIDRAIAETGLAATEDAAFHRAISLASHNAYFSRLFDTFGTAMIPRQWTQFDRLEPTERERHFERTRREHRAIHDAIEARDAKAAQRAMRLHLTRSYKRFEQLRDGAGHLK</sequence>
<dbReference type="SMART" id="SM00895">
    <property type="entry name" value="FCD"/>
    <property type="match status" value="1"/>
</dbReference>
<organism evidence="5 6">
    <name type="scientific">Mesorhizobium plurifarium</name>
    <dbReference type="NCBI Taxonomy" id="69974"/>
    <lineage>
        <taxon>Bacteria</taxon>
        <taxon>Pseudomonadati</taxon>
        <taxon>Pseudomonadota</taxon>
        <taxon>Alphaproteobacteria</taxon>
        <taxon>Hyphomicrobiales</taxon>
        <taxon>Phyllobacteriaceae</taxon>
        <taxon>Mesorhizobium</taxon>
    </lineage>
</organism>
<proteinExistence type="predicted"/>
<dbReference type="SUPFAM" id="SSF46785">
    <property type="entry name" value="Winged helix' DNA-binding domain"/>
    <property type="match status" value="1"/>
</dbReference>
<dbReference type="AlphaFoldDB" id="A0A090GR30"/>
<dbReference type="Pfam" id="PF07729">
    <property type="entry name" value="FCD"/>
    <property type="match status" value="1"/>
</dbReference>
<keyword evidence="3" id="KW-0804">Transcription</keyword>
<dbReference type="GeneID" id="31893332"/>
<dbReference type="SUPFAM" id="SSF48008">
    <property type="entry name" value="GntR ligand-binding domain-like"/>
    <property type="match status" value="1"/>
</dbReference>
<dbReference type="Pfam" id="PF00392">
    <property type="entry name" value="GntR"/>
    <property type="match status" value="1"/>
</dbReference>
<dbReference type="PROSITE" id="PS50949">
    <property type="entry name" value="HTH_GNTR"/>
    <property type="match status" value="1"/>
</dbReference>
<dbReference type="GO" id="GO:0003700">
    <property type="term" value="F:DNA-binding transcription factor activity"/>
    <property type="evidence" value="ECO:0007669"/>
    <property type="project" value="InterPro"/>
</dbReference>
<evidence type="ECO:0000313" key="5">
    <source>
        <dbReference type="EMBL" id="CDX45247.1"/>
    </source>
</evidence>
<evidence type="ECO:0000256" key="2">
    <source>
        <dbReference type="ARBA" id="ARBA00023125"/>
    </source>
</evidence>
<dbReference type="InterPro" id="IPR036388">
    <property type="entry name" value="WH-like_DNA-bd_sf"/>
</dbReference>
<dbReference type="GO" id="GO:0003677">
    <property type="term" value="F:DNA binding"/>
    <property type="evidence" value="ECO:0007669"/>
    <property type="project" value="UniProtKB-KW"/>
</dbReference>
<protein>
    <submittedName>
        <fullName evidence="5">GntR family transcriptional regulator</fullName>
    </submittedName>
</protein>
<evidence type="ECO:0000259" key="4">
    <source>
        <dbReference type="PROSITE" id="PS50949"/>
    </source>
</evidence>
<evidence type="ECO:0000313" key="6">
    <source>
        <dbReference type="Proteomes" id="UP000046373"/>
    </source>
</evidence>
<dbReference type="InterPro" id="IPR036390">
    <property type="entry name" value="WH_DNA-bd_sf"/>
</dbReference>
<evidence type="ECO:0000256" key="3">
    <source>
        <dbReference type="ARBA" id="ARBA00023163"/>
    </source>
</evidence>
<dbReference type="InterPro" id="IPR011711">
    <property type="entry name" value="GntR_C"/>
</dbReference>
<dbReference type="Gene3D" id="1.20.120.530">
    <property type="entry name" value="GntR ligand-binding domain-like"/>
    <property type="match status" value="1"/>
</dbReference>
<dbReference type="EMBL" id="CCNB01000044">
    <property type="protein sequence ID" value="CDX45247.1"/>
    <property type="molecule type" value="Genomic_DNA"/>
</dbReference>
<reference evidence="5 6" key="1">
    <citation type="submission" date="2014-08" db="EMBL/GenBank/DDBJ databases">
        <authorList>
            <person name="Moulin Lionel"/>
        </authorList>
    </citation>
    <scope>NUCLEOTIDE SEQUENCE [LARGE SCALE GENOMIC DNA]</scope>
</reference>
<keyword evidence="2" id="KW-0238">DNA-binding</keyword>